<dbReference type="EMBL" id="BK014931">
    <property type="protein sequence ID" value="DAD83263.1"/>
    <property type="molecule type" value="Genomic_DNA"/>
</dbReference>
<keyword evidence="1" id="KW-1133">Transmembrane helix</keyword>
<reference evidence="2" key="1">
    <citation type="journal article" date="2021" name="Proc. Natl. Acad. Sci. U.S.A.">
        <title>A Catalog of Tens of Thousands of Viruses from Human Metagenomes Reveals Hidden Associations with Chronic Diseases.</title>
        <authorList>
            <person name="Tisza M.J."/>
            <person name="Buck C.B."/>
        </authorList>
    </citation>
    <scope>NUCLEOTIDE SEQUENCE</scope>
    <source>
        <strain evidence="2">CtzyI3</strain>
    </source>
</reference>
<keyword evidence="1" id="KW-0472">Membrane</keyword>
<proteinExistence type="predicted"/>
<accession>A0A8S5MMJ0</accession>
<feature type="transmembrane region" description="Helical" evidence="1">
    <location>
        <begin position="70"/>
        <end position="88"/>
    </location>
</feature>
<feature type="transmembrane region" description="Helical" evidence="1">
    <location>
        <begin position="100"/>
        <end position="128"/>
    </location>
</feature>
<feature type="transmembrane region" description="Helical" evidence="1">
    <location>
        <begin position="45"/>
        <end position="63"/>
    </location>
</feature>
<feature type="transmembrane region" description="Helical" evidence="1">
    <location>
        <begin position="140"/>
        <end position="158"/>
    </location>
</feature>
<organism evidence="2">
    <name type="scientific">Myoviridae sp. ctzyI3</name>
    <dbReference type="NCBI Taxonomy" id="2826722"/>
    <lineage>
        <taxon>Viruses</taxon>
        <taxon>Duplodnaviria</taxon>
        <taxon>Heunggongvirae</taxon>
        <taxon>Uroviricota</taxon>
        <taxon>Caudoviricetes</taxon>
    </lineage>
</organism>
<keyword evidence="1" id="KW-0812">Transmembrane</keyword>
<evidence type="ECO:0000313" key="2">
    <source>
        <dbReference type="EMBL" id="DAD83263.1"/>
    </source>
</evidence>
<protein>
    <submittedName>
        <fullName evidence="2">Frag1/DRAM/Sfk1 family</fullName>
    </submittedName>
</protein>
<sequence>MILLVIISLLLLTAYIAYAVSVVKGIPSSVSDTYYQLGRRGKKRWLFQLAMILPAMLLLPAWLECSDKNIQCLTFLSCGGLMFVGAAPCFKLELEGGIHYAATVVCGISAILWVCLSGMWYIPLTVLPVIAGMGIRFRKWVFWIECAAFVVTYLAVIMSQG</sequence>
<evidence type="ECO:0000256" key="1">
    <source>
        <dbReference type="SAM" id="Phobius"/>
    </source>
</evidence>
<name>A0A8S5MMJ0_9CAUD</name>